<dbReference type="AlphaFoldDB" id="A0A2G8JFQ6"/>
<comment type="caution">
    <text evidence="3">The sequence shown here is derived from an EMBL/GenBank/DDBJ whole genome shotgun (WGS) entry which is preliminary data.</text>
</comment>
<keyword evidence="2" id="KW-1133">Transmembrane helix</keyword>
<protein>
    <submittedName>
        <fullName evidence="3">Uncharacterized protein</fullName>
    </submittedName>
</protein>
<evidence type="ECO:0000313" key="4">
    <source>
        <dbReference type="Proteomes" id="UP000230750"/>
    </source>
</evidence>
<keyword evidence="2" id="KW-0472">Membrane</keyword>
<keyword evidence="2" id="KW-0812">Transmembrane</keyword>
<proteinExistence type="predicted"/>
<evidence type="ECO:0000256" key="1">
    <source>
        <dbReference type="SAM" id="MobiDB-lite"/>
    </source>
</evidence>
<name>A0A2G8JFQ6_STIJA</name>
<accession>A0A2G8JFQ6</accession>
<feature type="transmembrane region" description="Helical" evidence="2">
    <location>
        <begin position="127"/>
        <end position="154"/>
    </location>
</feature>
<organism evidence="3 4">
    <name type="scientific">Stichopus japonicus</name>
    <name type="common">Sea cucumber</name>
    <dbReference type="NCBI Taxonomy" id="307972"/>
    <lineage>
        <taxon>Eukaryota</taxon>
        <taxon>Metazoa</taxon>
        <taxon>Echinodermata</taxon>
        <taxon>Eleutherozoa</taxon>
        <taxon>Echinozoa</taxon>
        <taxon>Holothuroidea</taxon>
        <taxon>Aspidochirotacea</taxon>
        <taxon>Aspidochirotida</taxon>
        <taxon>Stichopodidae</taxon>
        <taxon>Apostichopus</taxon>
    </lineage>
</organism>
<sequence>MITLGDPGINRGWNDGLPGTCLNELRKLIVPALVAFSRLPPHLSSNVNITYLIKIVEIEKPKFPSMDEIFQFEEMPISTIVMVTEETLIPGERNDGIDEEDPDINRTDGENERRKTSPPKDQQEVDVAIVVFYLQLAAIPVVILLILIIAYYIYKIKYPHKRTTFFKVSDLDPEC</sequence>
<dbReference type="Proteomes" id="UP000230750">
    <property type="component" value="Unassembled WGS sequence"/>
</dbReference>
<feature type="region of interest" description="Disordered" evidence="1">
    <location>
        <begin position="91"/>
        <end position="120"/>
    </location>
</feature>
<dbReference type="OrthoDB" id="1902587at2759"/>
<dbReference type="SUPFAM" id="SSF54534">
    <property type="entry name" value="FKBP-like"/>
    <property type="match status" value="1"/>
</dbReference>
<dbReference type="EMBL" id="MRZV01002134">
    <property type="protein sequence ID" value="PIK34572.1"/>
    <property type="molecule type" value="Genomic_DNA"/>
</dbReference>
<feature type="compositionally biased region" description="Basic and acidic residues" evidence="1">
    <location>
        <begin position="103"/>
        <end position="115"/>
    </location>
</feature>
<evidence type="ECO:0000256" key="2">
    <source>
        <dbReference type="SAM" id="Phobius"/>
    </source>
</evidence>
<keyword evidence="4" id="KW-1185">Reference proteome</keyword>
<gene>
    <name evidence="3" type="ORF">BSL78_28606</name>
</gene>
<evidence type="ECO:0000313" key="3">
    <source>
        <dbReference type="EMBL" id="PIK34572.1"/>
    </source>
</evidence>
<reference evidence="3 4" key="1">
    <citation type="journal article" date="2017" name="PLoS Biol.">
        <title>The sea cucumber genome provides insights into morphological evolution and visceral regeneration.</title>
        <authorList>
            <person name="Zhang X."/>
            <person name="Sun L."/>
            <person name="Yuan J."/>
            <person name="Sun Y."/>
            <person name="Gao Y."/>
            <person name="Zhang L."/>
            <person name="Li S."/>
            <person name="Dai H."/>
            <person name="Hamel J.F."/>
            <person name="Liu C."/>
            <person name="Yu Y."/>
            <person name="Liu S."/>
            <person name="Lin W."/>
            <person name="Guo K."/>
            <person name="Jin S."/>
            <person name="Xu P."/>
            <person name="Storey K.B."/>
            <person name="Huan P."/>
            <person name="Zhang T."/>
            <person name="Zhou Y."/>
            <person name="Zhang J."/>
            <person name="Lin C."/>
            <person name="Li X."/>
            <person name="Xing L."/>
            <person name="Huo D."/>
            <person name="Sun M."/>
            <person name="Wang L."/>
            <person name="Mercier A."/>
            <person name="Li F."/>
            <person name="Yang H."/>
            <person name="Xiang J."/>
        </authorList>
    </citation>
    <scope>NUCLEOTIDE SEQUENCE [LARGE SCALE GENOMIC DNA]</scope>
    <source>
        <strain evidence="3">Shaxun</strain>
        <tissue evidence="3">Muscle</tissue>
    </source>
</reference>